<gene>
    <name evidence="2" type="ORF">B1A_11217</name>
</gene>
<dbReference type="AlphaFoldDB" id="T1A935"/>
<dbReference type="PANTHER" id="PTHR33303">
    <property type="entry name" value="CYTOPLASMIC PROTEIN-RELATED"/>
    <property type="match status" value="1"/>
</dbReference>
<reference evidence="2" key="2">
    <citation type="journal article" date="2014" name="ISME J.">
        <title>Microbial stratification in low pH oxic and suboxic macroscopic growths along an acid mine drainage.</title>
        <authorList>
            <person name="Mendez-Garcia C."/>
            <person name="Mesa V."/>
            <person name="Sprenger R.R."/>
            <person name="Richter M."/>
            <person name="Diez M.S."/>
            <person name="Solano J."/>
            <person name="Bargiela R."/>
            <person name="Golyshina O.V."/>
            <person name="Manteca A."/>
            <person name="Ramos J.L."/>
            <person name="Gallego J.R."/>
            <person name="Llorente I."/>
            <person name="Martins Dos Santos V.A."/>
            <person name="Jensen O.N."/>
            <person name="Pelaez A.I."/>
            <person name="Sanchez J."/>
            <person name="Ferrer M."/>
        </authorList>
    </citation>
    <scope>NUCLEOTIDE SEQUENCE</scope>
</reference>
<name>T1A935_9ZZZZ</name>
<evidence type="ECO:0000259" key="1">
    <source>
        <dbReference type="SMART" id="SM00881"/>
    </source>
</evidence>
<organism evidence="2">
    <name type="scientific">mine drainage metagenome</name>
    <dbReference type="NCBI Taxonomy" id="410659"/>
    <lineage>
        <taxon>unclassified sequences</taxon>
        <taxon>metagenomes</taxon>
        <taxon>ecological metagenomes</taxon>
    </lineage>
</organism>
<dbReference type="SMART" id="SM00881">
    <property type="entry name" value="CoA_binding"/>
    <property type="match status" value="1"/>
</dbReference>
<sequence length="104" mass="11619">MPTDDAQLRELLQRSRTVAVVGLSDKADRDSNQVARYLQSNGFRVIPVNPMAAEILGEKSYPSLTAIPPTTRVDLVDIFRRSDQVEPVVAEALERPEVLGIWMQ</sequence>
<evidence type="ECO:0000313" key="2">
    <source>
        <dbReference type="EMBL" id="EQD57151.1"/>
    </source>
</evidence>
<protein>
    <submittedName>
        <fullName evidence="2">CoA-binding domain-containing protein</fullName>
    </submittedName>
</protein>
<reference evidence="2" key="1">
    <citation type="submission" date="2013-08" db="EMBL/GenBank/DDBJ databases">
        <authorList>
            <person name="Mendez C."/>
            <person name="Richter M."/>
            <person name="Ferrer M."/>
            <person name="Sanchez J."/>
        </authorList>
    </citation>
    <scope>NUCLEOTIDE SEQUENCE</scope>
</reference>
<dbReference type="PANTHER" id="PTHR33303:SF2">
    <property type="entry name" value="COA-BINDING DOMAIN-CONTAINING PROTEIN"/>
    <property type="match status" value="1"/>
</dbReference>
<dbReference type="Gene3D" id="3.40.50.720">
    <property type="entry name" value="NAD(P)-binding Rossmann-like Domain"/>
    <property type="match status" value="1"/>
</dbReference>
<feature type="non-terminal residue" evidence="2">
    <location>
        <position position="104"/>
    </location>
</feature>
<accession>T1A935</accession>
<proteinExistence type="predicted"/>
<comment type="caution">
    <text evidence="2">The sequence shown here is derived from an EMBL/GenBank/DDBJ whole genome shotgun (WGS) entry which is preliminary data.</text>
</comment>
<dbReference type="EMBL" id="AUZX01008009">
    <property type="protein sequence ID" value="EQD57151.1"/>
    <property type="molecule type" value="Genomic_DNA"/>
</dbReference>
<dbReference type="Pfam" id="PF13380">
    <property type="entry name" value="CoA_binding_2"/>
    <property type="match status" value="1"/>
</dbReference>
<feature type="domain" description="CoA-binding" evidence="1">
    <location>
        <begin position="12"/>
        <end position="101"/>
    </location>
</feature>
<dbReference type="SUPFAM" id="SSF51735">
    <property type="entry name" value="NAD(P)-binding Rossmann-fold domains"/>
    <property type="match status" value="1"/>
</dbReference>
<dbReference type="InterPro" id="IPR036291">
    <property type="entry name" value="NAD(P)-bd_dom_sf"/>
</dbReference>
<dbReference type="InterPro" id="IPR003781">
    <property type="entry name" value="CoA-bd"/>
</dbReference>